<dbReference type="InterPro" id="IPR003607">
    <property type="entry name" value="HD/PDEase_dom"/>
</dbReference>
<dbReference type="InterPro" id="IPR006675">
    <property type="entry name" value="HDIG_dom"/>
</dbReference>
<keyword evidence="1" id="KW-0472">Membrane</keyword>
<feature type="transmembrane region" description="Helical" evidence="1">
    <location>
        <begin position="190"/>
        <end position="215"/>
    </location>
</feature>
<evidence type="ECO:0000313" key="3">
    <source>
        <dbReference type="EMBL" id="OFV69843.1"/>
    </source>
</evidence>
<reference evidence="3 4" key="1">
    <citation type="submission" date="2015-09" db="EMBL/GenBank/DDBJ databases">
        <title>Genome sequence of Acetobacterium wieringae DSM 1911.</title>
        <authorList>
            <person name="Poehlein A."/>
            <person name="Bengelsdorf F.R."/>
            <person name="Schiel-Bengelsdorf B."/>
            <person name="Duerre P."/>
            <person name="Daniel R."/>
        </authorList>
    </citation>
    <scope>NUCLEOTIDE SEQUENCE [LARGE SCALE GENOMIC DNA]</scope>
    <source>
        <strain evidence="3 4">DSM 1911</strain>
    </source>
</reference>
<dbReference type="Proteomes" id="UP000176244">
    <property type="component" value="Unassembled WGS sequence"/>
</dbReference>
<dbReference type="CDD" id="cd00077">
    <property type="entry name" value="HDc"/>
    <property type="match status" value="1"/>
</dbReference>
<dbReference type="InterPro" id="IPR037522">
    <property type="entry name" value="HD_GYP_dom"/>
</dbReference>
<name>A0A1F2PEZ9_9FIRM</name>
<dbReference type="SMART" id="SM00471">
    <property type="entry name" value="HDc"/>
    <property type="match status" value="1"/>
</dbReference>
<evidence type="ECO:0000259" key="2">
    <source>
        <dbReference type="PROSITE" id="PS51832"/>
    </source>
</evidence>
<dbReference type="SUPFAM" id="SSF109604">
    <property type="entry name" value="HD-domain/PDEase-like"/>
    <property type="match status" value="1"/>
</dbReference>
<dbReference type="NCBIfam" id="TIGR00277">
    <property type="entry name" value="HDIG"/>
    <property type="match status" value="1"/>
</dbReference>
<feature type="transmembrane region" description="Helical" evidence="1">
    <location>
        <begin position="21"/>
        <end position="41"/>
    </location>
</feature>
<dbReference type="GO" id="GO:0071111">
    <property type="term" value="F:cyclic-guanylate-specific phosphodiesterase activity"/>
    <property type="evidence" value="ECO:0007669"/>
    <property type="project" value="UniProtKB-EC"/>
</dbReference>
<dbReference type="EC" id="3.1.4.52" evidence="3"/>
<proteinExistence type="predicted"/>
<gene>
    <name evidence="3" type="primary">rpfG_13</name>
    <name evidence="3" type="ORF">ACWI_27320</name>
</gene>
<dbReference type="EMBL" id="LKEU01000036">
    <property type="protein sequence ID" value="OFV69843.1"/>
    <property type="molecule type" value="Genomic_DNA"/>
</dbReference>
<dbReference type="STRING" id="52694.ACWI_27320"/>
<organism evidence="3 4">
    <name type="scientific">Acetobacterium wieringae</name>
    <dbReference type="NCBI Taxonomy" id="52694"/>
    <lineage>
        <taxon>Bacteria</taxon>
        <taxon>Bacillati</taxon>
        <taxon>Bacillota</taxon>
        <taxon>Clostridia</taxon>
        <taxon>Eubacteriales</taxon>
        <taxon>Eubacteriaceae</taxon>
        <taxon>Acetobacterium</taxon>
    </lineage>
</organism>
<evidence type="ECO:0000313" key="4">
    <source>
        <dbReference type="Proteomes" id="UP000176244"/>
    </source>
</evidence>
<comment type="caution">
    <text evidence="3">The sequence shown here is derived from an EMBL/GenBank/DDBJ whole genome shotgun (WGS) entry which is preliminary data.</text>
</comment>
<dbReference type="RefSeq" id="WP_084633706.1">
    <property type="nucleotide sequence ID" value="NZ_JAYFRG010000036.1"/>
</dbReference>
<feature type="domain" description="HD-GYP" evidence="2">
    <location>
        <begin position="242"/>
        <end position="432"/>
    </location>
</feature>
<dbReference type="Gene3D" id="1.10.3210.10">
    <property type="entry name" value="Hypothetical protein af1432"/>
    <property type="match status" value="1"/>
</dbReference>
<keyword evidence="1" id="KW-1133">Transmembrane helix</keyword>
<keyword evidence="3" id="KW-0378">Hydrolase</keyword>
<dbReference type="PANTHER" id="PTHR43155:SF2">
    <property type="entry name" value="CYCLIC DI-GMP PHOSPHODIESTERASE PA4108"/>
    <property type="match status" value="1"/>
</dbReference>
<accession>A0A1F2PEZ9</accession>
<evidence type="ECO:0000256" key="1">
    <source>
        <dbReference type="SAM" id="Phobius"/>
    </source>
</evidence>
<dbReference type="AlphaFoldDB" id="A0A1F2PEZ9"/>
<dbReference type="Pfam" id="PF13487">
    <property type="entry name" value="HD_5"/>
    <property type="match status" value="1"/>
</dbReference>
<dbReference type="OrthoDB" id="9805474at2"/>
<sequence length="432" mass="48583">MIKQVVVKGVFMKRYPLIRTFALYSMFAFVLMGIVLSLVIYEHIKNDKLGNLEEVAKITISTVVKNNLTKTDFADNITDIKASQIKSNIIESMDLYDIQSIMLINQDEKVIMADHAVFTGELPNQKDLEKVLNGEVSFVVSDAYALNNAEDGNKGKLVINIYEPIIYDGKVEGVAVLQILEKNISEHANMIVQVIVLTVFGGFLILFLLLVGILYKTSQTLRHQNKELINQKSEIELSLKRLDDSYLNTVFALSNAVDARDPYTAGHSERVSKISMLLSRELKLTAENQEILEYAGLFHDIGKIGIPDHILNKNGKLTDEEYEVIKKHPDIGISILSNVSFLAEALPIIRHHHEKFAGNGYPCGIRGEEIPLGSRIIAIADTYDAMTTDRPYRQRFSHEVAVAEIRKNSGTQFDQKLVEAFMKIESIVKDLN</sequence>
<dbReference type="PANTHER" id="PTHR43155">
    <property type="entry name" value="CYCLIC DI-GMP PHOSPHODIESTERASE PA4108-RELATED"/>
    <property type="match status" value="1"/>
</dbReference>
<keyword evidence="1" id="KW-0812">Transmembrane</keyword>
<dbReference type="PROSITE" id="PS51832">
    <property type="entry name" value="HD_GYP"/>
    <property type="match status" value="1"/>
</dbReference>
<protein>
    <submittedName>
        <fullName evidence="3">Cyclic di-GMP phosphodiesterase response regulator RpfG</fullName>
        <ecNumber evidence="3">3.1.4.52</ecNumber>
    </submittedName>
</protein>